<keyword evidence="5" id="KW-1185">Reference proteome</keyword>
<dbReference type="InterPro" id="IPR035418">
    <property type="entry name" value="AraC-bd_2"/>
</dbReference>
<dbReference type="AlphaFoldDB" id="B5GMC6"/>
<name>B5GMC6_STRCL</name>
<keyword evidence="1" id="KW-0805">Transcription regulation</keyword>
<protein>
    <submittedName>
        <fullName evidence="4">AraC family transcription regulator</fullName>
    </submittedName>
</protein>
<dbReference type="PROSITE" id="PS01124">
    <property type="entry name" value="HTH_ARAC_FAMILY_2"/>
    <property type="match status" value="1"/>
</dbReference>
<keyword evidence="4" id="KW-0614">Plasmid</keyword>
<organism evidence="4 5">
    <name type="scientific">Streptomyces clavuligerus</name>
    <dbReference type="NCBI Taxonomy" id="1901"/>
    <lineage>
        <taxon>Bacteria</taxon>
        <taxon>Bacillati</taxon>
        <taxon>Actinomycetota</taxon>
        <taxon>Actinomycetes</taxon>
        <taxon>Kitasatosporales</taxon>
        <taxon>Streptomycetaceae</taxon>
        <taxon>Streptomyces</taxon>
    </lineage>
</organism>
<evidence type="ECO:0000313" key="5">
    <source>
        <dbReference type="Proteomes" id="UP000002357"/>
    </source>
</evidence>
<evidence type="ECO:0000256" key="2">
    <source>
        <dbReference type="ARBA" id="ARBA00023125"/>
    </source>
</evidence>
<dbReference type="GeneID" id="93734046"/>
<dbReference type="GO" id="GO:0003700">
    <property type="term" value="F:DNA-binding transcription factor activity"/>
    <property type="evidence" value="ECO:0007669"/>
    <property type="project" value="InterPro"/>
</dbReference>
<evidence type="ECO:0000313" key="4">
    <source>
        <dbReference type="EMBL" id="EFG04435.2"/>
    </source>
</evidence>
<keyword evidence="3" id="KW-0804">Transcription</keyword>
<dbReference type="KEGG" id="sclf:BB341_28910"/>
<dbReference type="InterPro" id="IPR020449">
    <property type="entry name" value="Tscrpt_reg_AraC-type_HTH"/>
</dbReference>
<dbReference type="Pfam" id="PF14525">
    <property type="entry name" value="AraC_binding_2"/>
    <property type="match status" value="1"/>
</dbReference>
<dbReference type="PANTHER" id="PTHR46796">
    <property type="entry name" value="HTH-TYPE TRANSCRIPTIONAL ACTIVATOR RHAS-RELATED"/>
    <property type="match status" value="1"/>
</dbReference>
<dbReference type="SMART" id="SM00342">
    <property type="entry name" value="HTH_ARAC"/>
    <property type="match status" value="1"/>
</dbReference>
<dbReference type="Proteomes" id="UP000002357">
    <property type="component" value="Plasmid pSCL4"/>
</dbReference>
<dbReference type="InterPro" id="IPR009057">
    <property type="entry name" value="Homeodomain-like_sf"/>
</dbReference>
<geneLocation type="plasmid" evidence="4 5">
    <name>pSCL4</name>
</geneLocation>
<sequence>MWVRLSTDEVAVEDRVDWYHDVVSRTVAPHRLVIPDGPRFRARAGVLPLGRIELSRHIHSAHHALRTPRLIRQSDPEHYVLALISRGAKGISQRRNDTVAGSGDLIFFDTSHPYTAGTPSDDDPIMTLLHIPRELLGLPVDRLDAALGSRFTARQGIGAIFRRFTDSLDEHGAECGPQELRILERTALDLASGVLAQQLDAWDSLPTESREQLLLARIDAFIDRHLADPDLTPRTIAAYHHISLSTLYSLFRTREETVAATIRRRRLEHCRADLARGDRPIQTIATRWGFSGAAVFSRAFRDAYGASPREFRTPTD</sequence>
<reference evidence="4 5" key="1">
    <citation type="journal article" date="2010" name="Genome Biol. Evol.">
        <title>The sequence of a 1.8-mb bacterial linear plasmid reveals a rich evolutionary reservoir of secondary metabolic pathways.</title>
        <authorList>
            <person name="Medema M.H."/>
            <person name="Trefzer A."/>
            <person name="Kovalchuk A."/>
            <person name="van den Berg M."/>
            <person name="Mueller U."/>
            <person name="Heijne W."/>
            <person name="Wu L."/>
            <person name="Alam M.T."/>
            <person name="Ronning C.M."/>
            <person name="Nierman W.C."/>
            <person name="Bovenberg R.A.L."/>
            <person name="Breitling R."/>
            <person name="Takano E."/>
        </authorList>
    </citation>
    <scope>NUCLEOTIDE SEQUENCE [LARGE SCALE GENOMIC DNA]</scope>
    <source>
        <strain evidence="5">ATCC 27064 / DSM 738 / JCM 4710 / NBRC 13307 / NCIMB 12785 / NRRL 3585 / VKM Ac-602</strain>
        <plasmid evidence="4">pSCL4</plasmid>
    </source>
</reference>
<dbReference type="PRINTS" id="PR00032">
    <property type="entry name" value="HTHARAC"/>
</dbReference>
<keyword evidence="2" id="KW-0238">DNA-binding</keyword>
<dbReference type="SUPFAM" id="SSF46689">
    <property type="entry name" value="Homeodomain-like"/>
    <property type="match status" value="1"/>
</dbReference>
<dbReference type="GO" id="GO:0043565">
    <property type="term" value="F:sequence-specific DNA binding"/>
    <property type="evidence" value="ECO:0007669"/>
    <property type="project" value="InterPro"/>
</dbReference>
<evidence type="ECO:0000256" key="1">
    <source>
        <dbReference type="ARBA" id="ARBA00023015"/>
    </source>
</evidence>
<gene>
    <name evidence="4" type="ORF">SCLAV_p0948</name>
</gene>
<proteinExistence type="predicted"/>
<dbReference type="OrthoDB" id="9799345at2"/>
<dbReference type="InterPro" id="IPR050204">
    <property type="entry name" value="AraC_XylS_family_regulators"/>
</dbReference>
<dbReference type="InterPro" id="IPR018060">
    <property type="entry name" value="HTH_AraC"/>
</dbReference>
<dbReference type="EMBL" id="CM000914">
    <property type="protein sequence ID" value="EFG04435.2"/>
    <property type="molecule type" value="Genomic_DNA"/>
</dbReference>
<dbReference type="PANTHER" id="PTHR46796:SF6">
    <property type="entry name" value="ARAC SUBFAMILY"/>
    <property type="match status" value="1"/>
</dbReference>
<dbReference type="RefSeq" id="WP_003952882.1">
    <property type="nucleotide sequence ID" value="NZ_CM000914.1"/>
</dbReference>
<dbReference type="Pfam" id="PF12833">
    <property type="entry name" value="HTH_18"/>
    <property type="match status" value="1"/>
</dbReference>
<evidence type="ECO:0000256" key="3">
    <source>
        <dbReference type="ARBA" id="ARBA00023163"/>
    </source>
</evidence>
<dbReference type="eggNOG" id="COG2207">
    <property type="taxonomic scope" value="Bacteria"/>
</dbReference>
<accession>B5GMC6</accession>
<dbReference type="Gene3D" id="1.10.10.60">
    <property type="entry name" value="Homeodomain-like"/>
    <property type="match status" value="1"/>
</dbReference>